<protein>
    <submittedName>
        <fullName evidence="6">Iron ABC transporter ATP-binding protein</fullName>
    </submittedName>
</protein>
<dbReference type="InterPro" id="IPR003593">
    <property type="entry name" value="AAA+_ATPase"/>
</dbReference>
<evidence type="ECO:0000256" key="3">
    <source>
        <dbReference type="ARBA" id="ARBA00022741"/>
    </source>
</evidence>
<dbReference type="InterPro" id="IPR003439">
    <property type="entry name" value="ABC_transporter-like_ATP-bd"/>
</dbReference>
<dbReference type="Pfam" id="PF00005">
    <property type="entry name" value="ABC_tran"/>
    <property type="match status" value="1"/>
</dbReference>
<dbReference type="PANTHER" id="PTHR42734:SF6">
    <property type="entry name" value="MOLYBDATE IMPORT ATP-BINDING PROTEIN MOLC"/>
    <property type="match status" value="1"/>
</dbReference>
<dbReference type="InterPro" id="IPR027417">
    <property type="entry name" value="P-loop_NTPase"/>
</dbReference>
<evidence type="ECO:0000256" key="4">
    <source>
        <dbReference type="ARBA" id="ARBA00022840"/>
    </source>
</evidence>
<keyword evidence="3" id="KW-0547">Nucleotide-binding</keyword>
<dbReference type="SMART" id="SM00382">
    <property type="entry name" value="AAA"/>
    <property type="match status" value="1"/>
</dbReference>
<organism evidence="6 7">
    <name type="scientific">Candidatus Methanomassiliicoccus intestinalis</name>
    <dbReference type="NCBI Taxonomy" id="1406512"/>
    <lineage>
        <taxon>Archaea</taxon>
        <taxon>Methanobacteriati</taxon>
        <taxon>Thermoplasmatota</taxon>
        <taxon>Thermoplasmata</taxon>
        <taxon>Methanomassiliicoccales</taxon>
        <taxon>Methanomassiliicoccaceae</taxon>
        <taxon>Methanomassiliicoccus</taxon>
    </lineage>
</organism>
<gene>
    <name evidence="6" type="ORF">A3207_07835</name>
</gene>
<sequence length="270" mass="29938">MEITLDNVNFSYDDSPVLHNISLTLNEPGLVCIIGPNGVGKSTLIKCINKILQPDSGQIFLNNKNINDMSFKEISKIMGYVPAAANDMFSMTVIDSILIGRYPHKNWSSPTNEDVDIACDTMEMMSIIHLALRNLNELSAGQHQRASIARGLAQLPQVLILDEPTANLDVRHQLMVTNLLSSLSHKNDMMILMISHDLNIAAKYADKIIIMSTPGIIYKIGTPGEVITPEVMRYVYGVDCMIENVQGHPHVILLDALSDENIRKMHEGSE</sequence>
<dbReference type="AlphaFoldDB" id="A0A8J8PDC1"/>
<dbReference type="CDD" id="cd03214">
    <property type="entry name" value="ABC_Iron-Siderophores_B12_Hemin"/>
    <property type="match status" value="1"/>
</dbReference>
<dbReference type="EMBL" id="LVVT01000010">
    <property type="protein sequence ID" value="TQS83494.1"/>
    <property type="molecule type" value="Genomic_DNA"/>
</dbReference>
<dbReference type="PROSITE" id="PS50893">
    <property type="entry name" value="ABC_TRANSPORTER_2"/>
    <property type="match status" value="1"/>
</dbReference>
<dbReference type="FunFam" id="3.40.50.300:FF:000134">
    <property type="entry name" value="Iron-enterobactin ABC transporter ATP-binding protein"/>
    <property type="match status" value="1"/>
</dbReference>
<dbReference type="InterPro" id="IPR050153">
    <property type="entry name" value="Metal_Ion_Import_ABC"/>
</dbReference>
<evidence type="ECO:0000259" key="5">
    <source>
        <dbReference type="PROSITE" id="PS50893"/>
    </source>
</evidence>
<name>A0A8J8PDC1_9ARCH</name>
<reference evidence="6" key="1">
    <citation type="submission" date="2016-03" db="EMBL/GenBank/DDBJ databases">
        <authorList>
            <person name="Borrel G."/>
            <person name="Mccann A."/>
            <person name="O'Toole P.W."/>
        </authorList>
    </citation>
    <scope>NUCLEOTIDE SEQUENCE</scope>
    <source>
        <strain evidence="6">183</strain>
    </source>
</reference>
<proteinExistence type="inferred from homology"/>
<dbReference type="PANTHER" id="PTHR42734">
    <property type="entry name" value="METAL TRANSPORT SYSTEM ATP-BINDING PROTEIN TM_0124-RELATED"/>
    <property type="match status" value="1"/>
</dbReference>
<accession>A0A8J8PDC1</accession>
<feature type="domain" description="ABC transporter" evidence="5">
    <location>
        <begin position="3"/>
        <end position="239"/>
    </location>
</feature>
<evidence type="ECO:0000256" key="1">
    <source>
        <dbReference type="ARBA" id="ARBA00005417"/>
    </source>
</evidence>
<dbReference type="GO" id="GO:0005524">
    <property type="term" value="F:ATP binding"/>
    <property type="evidence" value="ECO:0007669"/>
    <property type="project" value="UniProtKB-KW"/>
</dbReference>
<dbReference type="Gene3D" id="3.40.50.300">
    <property type="entry name" value="P-loop containing nucleotide triphosphate hydrolases"/>
    <property type="match status" value="1"/>
</dbReference>
<comment type="caution">
    <text evidence="6">The sequence shown here is derived from an EMBL/GenBank/DDBJ whole genome shotgun (WGS) entry which is preliminary data.</text>
</comment>
<keyword evidence="2" id="KW-0813">Transport</keyword>
<dbReference type="Proteomes" id="UP000752814">
    <property type="component" value="Unassembled WGS sequence"/>
</dbReference>
<dbReference type="RefSeq" id="WP_400256434.1">
    <property type="nucleotide sequence ID" value="NZ_CAYAYE010000024.1"/>
</dbReference>
<evidence type="ECO:0000313" key="6">
    <source>
        <dbReference type="EMBL" id="TQS83494.1"/>
    </source>
</evidence>
<keyword evidence="4 6" id="KW-0067">ATP-binding</keyword>
<dbReference type="SUPFAM" id="SSF52540">
    <property type="entry name" value="P-loop containing nucleoside triphosphate hydrolases"/>
    <property type="match status" value="1"/>
</dbReference>
<dbReference type="GO" id="GO:0016887">
    <property type="term" value="F:ATP hydrolysis activity"/>
    <property type="evidence" value="ECO:0007669"/>
    <property type="project" value="InterPro"/>
</dbReference>
<comment type="similarity">
    <text evidence="1">Belongs to the ABC transporter superfamily.</text>
</comment>
<evidence type="ECO:0000313" key="7">
    <source>
        <dbReference type="Proteomes" id="UP000752814"/>
    </source>
</evidence>
<evidence type="ECO:0000256" key="2">
    <source>
        <dbReference type="ARBA" id="ARBA00022448"/>
    </source>
</evidence>